<reference evidence="2" key="1">
    <citation type="submission" date="2022-11" db="UniProtKB">
        <authorList>
            <consortium name="WormBaseParasite"/>
        </authorList>
    </citation>
    <scope>IDENTIFICATION</scope>
</reference>
<evidence type="ECO:0000313" key="2">
    <source>
        <dbReference type="WBParaSite" id="JU765_v2.g11342.t1"/>
    </source>
</evidence>
<protein>
    <submittedName>
        <fullName evidence="2">FAS1 domain-containing protein</fullName>
    </submittedName>
</protein>
<name>A0AC34PYW7_9BILA</name>
<evidence type="ECO:0000313" key="1">
    <source>
        <dbReference type="Proteomes" id="UP000887576"/>
    </source>
</evidence>
<proteinExistence type="predicted"/>
<sequence>MGPETFRGDVKELIKSRKSAANSKELSCIDETINTPSGNNLYNYFLPNYFTCEKFGKNRTFNKIRNNIAEYWGYFTNVWLKVPWRYLRTGNLQVFLRLKELKNLKSNKSSQFYITSSNYTDNLWAKVVHPNILTTDGVVHIIDKFFDEPTEKSFEILKYLHSTTKFAKEIEKFGNFMHGVWSFIAPTNDAMTTGWFRVFKARKPEIIESFLKIHIIPERVNLSLKVQTENVKSLGGMYNLEVFSTQEHHFEAKDKMTLYGETADIVAKNILGTNGYVHVIDHFIGTPQTTIESRVCSEYSNSSQGIICKVIENFIKRDSSPLAFVTFFAPTEKFSQKIATRFGSHEIWLEDIFKKHLFRYDILAEDLIENLMLPINGTDCVLKTDGNQSEFMQG</sequence>
<dbReference type="Proteomes" id="UP000887576">
    <property type="component" value="Unplaced"/>
</dbReference>
<accession>A0AC34PYW7</accession>
<dbReference type="WBParaSite" id="JU765_v2.g11342.t1">
    <property type="protein sequence ID" value="JU765_v2.g11342.t1"/>
    <property type="gene ID" value="JU765_v2.g11342"/>
</dbReference>
<organism evidence="1 2">
    <name type="scientific">Panagrolaimus sp. JU765</name>
    <dbReference type="NCBI Taxonomy" id="591449"/>
    <lineage>
        <taxon>Eukaryota</taxon>
        <taxon>Metazoa</taxon>
        <taxon>Ecdysozoa</taxon>
        <taxon>Nematoda</taxon>
        <taxon>Chromadorea</taxon>
        <taxon>Rhabditida</taxon>
        <taxon>Tylenchina</taxon>
        <taxon>Panagrolaimomorpha</taxon>
        <taxon>Panagrolaimoidea</taxon>
        <taxon>Panagrolaimidae</taxon>
        <taxon>Panagrolaimus</taxon>
    </lineage>
</organism>